<proteinExistence type="predicted"/>
<dbReference type="EMBL" id="NIDE01000007">
    <property type="protein sequence ID" value="OWK40915.1"/>
    <property type="molecule type" value="Genomic_DNA"/>
</dbReference>
<name>A0A225DX67_9BACT</name>
<gene>
    <name evidence="1" type="ORF">FRUB_04807</name>
</gene>
<evidence type="ECO:0000313" key="2">
    <source>
        <dbReference type="Proteomes" id="UP000214646"/>
    </source>
</evidence>
<dbReference type="Proteomes" id="UP000214646">
    <property type="component" value="Unassembled WGS sequence"/>
</dbReference>
<protein>
    <submittedName>
        <fullName evidence="1">Uncharacterized protein</fullName>
    </submittedName>
</protein>
<organism evidence="1 2">
    <name type="scientific">Fimbriiglobus ruber</name>
    <dbReference type="NCBI Taxonomy" id="1908690"/>
    <lineage>
        <taxon>Bacteria</taxon>
        <taxon>Pseudomonadati</taxon>
        <taxon>Planctomycetota</taxon>
        <taxon>Planctomycetia</taxon>
        <taxon>Gemmatales</taxon>
        <taxon>Gemmataceae</taxon>
        <taxon>Fimbriiglobus</taxon>
    </lineage>
</organism>
<reference evidence="2" key="1">
    <citation type="submission" date="2017-06" db="EMBL/GenBank/DDBJ databases">
        <title>Genome analysis of Fimbriiglobus ruber SP5, the first member of the order Planctomycetales with confirmed chitinolytic capability.</title>
        <authorList>
            <person name="Ravin N.V."/>
            <person name="Rakitin A.L."/>
            <person name="Ivanova A.A."/>
            <person name="Beletsky A.V."/>
            <person name="Kulichevskaya I.S."/>
            <person name="Mardanov A.V."/>
            <person name="Dedysh S.N."/>
        </authorList>
    </citation>
    <scope>NUCLEOTIDE SEQUENCE [LARGE SCALE GENOMIC DNA]</scope>
    <source>
        <strain evidence="2">SP5</strain>
    </source>
</reference>
<evidence type="ECO:0000313" key="1">
    <source>
        <dbReference type="EMBL" id="OWK40915.1"/>
    </source>
</evidence>
<accession>A0A225DX67</accession>
<sequence length="61" mass="6785">MDVLCPQFLFAQEQGPMTIRRIDFGLGESDPKLTKNLRGLECSDGIVPEVKIDTQVLGVHQ</sequence>
<dbReference type="AlphaFoldDB" id="A0A225DX67"/>
<keyword evidence="2" id="KW-1185">Reference proteome</keyword>
<comment type="caution">
    <text evidence="1">The sequence shown here is derived from an EMBL/GenBank/DDBJ whole genome shotgun (WGS) entry which is preliminary data.</text>
</comment>